<gene>
    <name evidence="2" type="ORF">AWRI4233_LOCUS4838</name>
</gene>
<name>A0A9N8JU29_9PEZI</name>
<comment type="caution">
    <text evidence="2">The sequence shown here is derived from an EMBL/GenBank/DDBJ whole genome shotgun (WGS) entry which is preliminary data.</text>
</comment>
<dbReference type="OrthoDB" id="5328813at2759"/>
<organism evidence="2 3">
    <name type="scientific">Aureobasidium mustum</name>
    <dbReference type="NCBI Taxonomy" id="2773714"/>
    <lineage>
        <taxon>Eukaryota</taxon>
        <taxon>Fungi</taxon>
        <taxon>Dikarya</taxon>
        <taxon>Ascomycota</taxon>
        <taxon>Pezizomycotina</taxon>
        <taxon>Dothideomycetes</taxon>
        <taxon>Dothideomycetidae</taxon>
        <taxon>Dothideales</taxon>
        <taxon>Saccotheciaceae</taxon>
        <taxon>Aureobasidium</taxon>
    </lineage>
</organism>
<evidence type="ECO:0000313" key="2">
    <source>
        <dbReference type="EMBL" id="CAD0094716.1"/>
    </source>
</evidence>
<accession>A0A9N8JU29</accession>
<protein>
    <submittedName>
        <fullName evidence="2">Uncharacterized protein</fullName>
    </submittedName>
</protein>
<feature type="region of interest" description="Disordered" evidence="1">
    <location>
        <begin position="145"/>
        <end position="272"/>
    </location>
</feature>
<dbReference type="AlphaFoldDB" id="A0A9N8JU29"/>
<dbReference type="Proteomes" id="UP000714618">
    <property type="component" value="Unassembled WGS sequence"/>
</dbReference>
<dbReference type="EMBL" id="CAIJEO010000006">
    <property type="protein sequence ID" value="CAD0094716.1"/>
    <property type="molecule type" value="Genomic_DNA"/>
</dbReference>
<feature type="compositionally biased region" description="Basic and acidic residues" evidence="1">
    <location>
        <begin position="190"/>
        <end position="217"/>
    </location>
</feature>
<proteinExistence type="predicted"/>
<sequence length="272" mass="30596">MDNAREFILEDVLNNIKGFLEDLTDLKVTDDMHEELSEALGPLLETMSMLPYQRWQYTFDMIPATHRGVQIPFDHSKMDGMFAEKTGMVQASLFPQLCRLEWDDQGQVSYTGDHLLYSLLIVIQGLNHTVVCKARVAVKNDPSTITDGMRQDTEMSDGIDDGTKTDLDTTEDLEASVTDLDTTEDLGADVTDKSQDFVDRERSQSKEQVDDAEKDVGEPMDEDPMTSALRAGSGDYIDLSETPEREPSEIGIPDSFDRAEEETIVQSRRWPA</sequence>
<reference evidence="2" key="1">
    <citation type="submission" date="2020-06" db="EMBL/GenBank/DDBJ databases">
        <authorList>
            <person name="Onetto C."/>
        </authorList>
    </citation>
    <scope>NUCLEOTIDE SEQUENCE</scope>
</reference>
<evidence type="ECO:0000313" key="3">
    <source>
        <dbReference type="Proteomes" id="UP000714618"/>
    </source>
</evidence>
<keyword evidence="3" id="KW-1185">Reference proteome</keyword>
<evidence type="ECO:0000256" key="1">
    <source>
        <dbReference type="SAM" id="MobiDB-lite"/>
    </source>
</evidence>